<keyword evidence="1" id="KW-0808">Transferase</keyword>
<dbReference type="RefSeq" id="WP_144262844.1">
    <property type="nucleotide sequence ID" value="NZ_QMDX01000010.1"/>
</dbReference>
<proteinExistence type="predicted"/>
<dbReference type="InParanoid" id="A0A554MXH2"/>
<dbReference type="OrthoDB" id="28808at2157"/>
<dbReference type="Gene3D" id="3.40.50.300">
    <property type="entry name" value="P-loop containing nucleotide triphosphate hydrolases"/>
    <property type="match status" value="1"/>
</dbReference>
<dbReference type="SUPFAM" id="SSF52540">
    <property type="entry name" value="P-loop containing nucleoside triphosphate hydrolases"/>
    <property type="match status" value="1"/>
</dbReference>
<dbReference type="InterPro" id="IPR052732">
    <property type="entry name" value="Cell-binding_unc_protein"/>
</dbReference>
<keyword evidence="2" id="KW-1185">Reference proteome</keyword>
<gene>
    <name evidence="1" type="ORF">DP107_14410</name>
</gene>
<name>A0A554MXH2_9EURY</name>
<dbReference type="GO" id="GO:0016301">
    <property type="term" value="F:kinase activity"/>
    <property type="evidence" value="ECO:0007669"/>
    <property type="project" value="UniProtKB-KW"/>
</dbReference>
<dbReference type="PANTHER" id="PTHR43883">
    <property type="entry name" value="SLR0207 PROTEIN"/>
    <property type="match status" value="1"/>
</dbReference>
<organism evidence="1 2">
    <name type="scientific">Haloglomus irregulare</name>
    <dbReference type="NCBI Taxonomy" id="2234134"/>
    <lineage>
        <taxon>Archaea</taxon>
        <taxon>Methanobacteriati</taxon>
        <taxon>Methanobacteriota</taxon>
        <taxon>Stenosarchaea group</taxon>
        <taxon>Halobacteria</taxon>
        <taxon>Halobacteriales</taxon>
        <taxon>Natronomonadaceae</taxon>
        <taxon>Haloglomus</taxon>
    </lineage>
</organism>
<sequence length="169" mass="19059">MPRLVVVCGLPGVGKSTTAARVADRLGAALLRTDAVRKEIRPEPRYDRVESRRVYSRVLDEAHGHLAAGREVVLDGTFQNERQREWARDLADDVDCGFELVRVVCDESVAVERIADRDLDGELSDASLGTYHELMTSFDELALPHVRIDNSRSEAATERQVERWCDQLR</sequence>
<dbReference type="InterPro" id="IPR027417">
    <property type="entry name" value="P-loop_NTPase"/>
</dbReference>
<protein>
    <submittedName>
        <fullName evidence="1">Kinase</fullName>
    </submittedName>
</protein>
<comment type="caution">
    <text evidence="1">The sequence shown here is derived from an EMBL/GenBank/DDBJ whole genome shotgun (WGS) entry which is preliminary data.</text>
</comment>
<evidence type="ECO:0000313" key="2">
    <source>
        <dbReference type="Proteomes" id="UP000319894"/>
    </source>
</evidence>
<evidence type="ECO:0000313" key="1">
    <source>
        <dbReference type="EMBL" id="TSD09837.1"/>
    </source>
</evidence>
<dbReference type="Proteomes" id="UP000319894">
    <property type="component" value="Unassembled WGS sequence"/>
</dbReference>
<dbReference type="AlphaFoldDB" id="A0A554MXH2"/>
<dbReference type="PANTHER" id="PTHR43883:SF1">
    <property type="entry name" value="GLUCONOKINASE"/>
    <property type="match status" value="1"/>
</dbReference>
<dbReference type="Pfam" id="PF13671">
    <property type="entry name" value="AAA_33"/>
    <property type="match status" value="1"/>
</dbReference>
<keyword evidence="1" id="KW-0418">Kinase</keyword>
<accession>A0A554MXH2</accession>
<reference evidence="1 2" key="1">
    <citation type="submission" date="2018-06" db="EMBL/GenBank/DDBJ databases">
        <title>Natronomonas sp. F16-60 a new haloarchaeon isolated from a solar saltern of Isla Cristina, Huelva, Spain.</title>
        <authorList>
            <person name="Duran-Viseras A."/>
            <person name="Sanchez-Porro C."/>
            <person name="Ventosa A."/>
        </authorList>
    </citation>
    <scope>NUCLEOTIDE SEQUENCE [LARGE SCALE GENOMIC DNA]</scope>
    <source>
        <strain evidence="1 2">F16-60</strain>
    </source>
</reference>
<dbReference type="EMBL" id="QMDX01000010">
    <property type="protein sequence ID" value="TSD09837.1"/>
    <property type="molecule type" value="Genomic_DNA"/>
</dbReference>